<evidence type="ECO:0008006" key="4">
    <source>
        <dbReference type="Google" id="ProtNLM"/>
    </source>
</evidence>
<sequence length="878" mass="100796">MIRTSMCAIKVFLIALITTVQCQAHTIALGATTTAQYNTIAIQHNNNPPSSIRVTNNTIQAKFYTPTTQIITSKDFHKVAKLLPSSTDNKTVNIQIRDKYLYHTITKGEKQTVINIKKLKSINDDIPTKKSIKSASAPITIQVSNSKIHDPLSKIYMAIFAIGKDLLILSPAGKAETIKKYMKLQCSQLHNIKCPEIEALLVKNKAGARLQDIFLTPRLFTNTKLEATLEEIYDQYKLHIPESFKIGNIYFQGQQIQVLMTKTPTLHLRQQYSTKLFHTLHSVQGIAIVLHSEKLHTHKEENVFSIFKYKIDSPTQQNLGSMLPWYHEGEFNKQKHVIEAAIKSSKEKDKYKIRLSTLYFSKGMYHEAASVLSEIVQNNKYNLDTPTIFSHAVILQLLGDKKNAKTSMQKVLSRFEGETLPKEVRLWGNHILNLEDNCVEFLTDCEEFTSEYHEEVLWHLIFHTLEKYLDKNKLKDCEMLLSKVKTSTTKEIQEKLKCYKARLELKKGNIQQAKAILIQLEKNAVLSPNGMQIGLLLAQLHDIERSLPTEDIANNLVSCKMRAGDIKTETKLCLYLADIYKRQNNLVQELRILKQVKTLNQDNVISKRLRNSFNKVFLSEQYLSSFSNIEKANLFLEFKNIIPSGEQGDKIALSIIKNLVQLDLLDKAEKILEHQIKYRTFQEKRSLLSEYLACIYIYNNKPDLAISILNFTEANNLPTWYQYRKRSQIKALACMRMRDYRAAIRYVNHDTSQEGRMIKQEAAFRAKEWKMYADMVTPGVLSIITKNKNSLSEKEIQNLIKLALCYSILGNKQGINMICTYAAAANKAMHDTIKNLTSTINTKVTNIDHYLKYSTIDNLLDNYLKEIEANIFQDNILS</sequence>
<evidence type="ECO:0000313" key="3">
    <source>
        <dbReference type="Proteomes" id="UP000323844"/>
    </source>
</evidence>
<reference evidence="2 3" key="1">
    <citation type="submission" date="2019-08" db="EMBL/GenBank/DDBJ databases">
        <title>Highly reduced genomes of protist endosymbionts show evolutionary convergence.</title>
        <authorList>
            <person name="George E."/>
            <person name="Husnik F."/>
            <person name="Tashyreva D."/>
            <person name="Prokopchuk G."/>
            <person name="Horak A."/>
            <person name="Kwong W.K."/>
            <person name="Lukes J."/>
            <person name="Keeling P.J."/>
        </authorList>
    </citation>
    <scope>NUCLEOTIDE SEQUENCE [LARGE SCALE GENOMIC DNA]</scope>
    <source>
        <strain evidence="2">1621</strain>
    </source>
</reference>
<gene>
    <name evidence="2" type="ORF">FZC37_02600</name>
</gene>
<dbReference type="KEGG" id="snay:FZC37_02600"/>
<dbReference type="Gene3D" id="1.25.40.10">
    <property type="entry name" value="Tetratricopeptide repeat domain"/>
    <property type="match status" value="1"/>
</dbReference>
<dbReference type="RefSeq" id="WP_148952162.1">
    <property type="nucleotide sequence ID" value="NZ_CP043312.1"/>
</dbReference>
<evidence type="ECO:0000256" key="1">
    <source>
        <dbReference type="SAM" id="SignalP"/>
    </source>
</evidence>
<feature type="chain" id="PRO_5022718813" description="Tetratricopeptide repeat protein" evidence="1">
    <location>
        <begin position="25"/>
        <end position="878"/>
    </location>
</feature>
<dbReference type="Proteomes" id="UP000323844">
    <property type="component" value="Chromosome"/>
</dbReference>
<dbReference type="InterPro" id="IPR011990">
    <property type="entry name" value="TPR-like_helical_dom_sf"/>
</dbReference>
<protein>
    <recommendedName>
        <fullName evidence="4">Tetratricopeptide repeat protein</fullName>
    </recommendedName>
</protein>
<dbReference type="EMBL" id="CP043312">
    <property type="protein sequence ID" value="QEK39801.1"/>
    <property type="molecule type" value="Genomic_DNA"/>
</dbReference>
<accession>A0A5C0UJL5</accession>
<dbReference type="OrthoDB" id="7431909at2"/>
<name>A0A5C0UJL5_9RICK</name>
<proteinExistence type="predicted"/>
<feature type="signal peptide" evidence="1">
    <location>
        <begin position="1"/>
        <end position="24"/>
    </location>
</feature>
<organism evidence="2 3">
    <name type="scientific">Candidatus Sneabacter namystus</name>
    <dbReference type="NCBI Taxonomy" id="2601646"/>
    <lineage>
        <taxon>Bacteria</taxon>
        <taxon>Pseudomonadati</taxon>
        <taxon>Pseudomonadota</taxon>
        <taxon>Alphaproteobacteria</taxon>
        <taxon>Rickettsiales</taxon>
        <taxon>Rickettsiaceae</taxon>
        <taxon>Rickettsieae</taxon>
        <taxon>Candidatus Sneabacter</taxon>
    </lineage>
</organism>
<keyword evidence="1" id="KW-0732">Signal</keyword>
<keyword evidence="3" id="KW-1185">Reference proteome</keyword>
<dbReference type="AlphaFoldDB" id="A0A5C0UJL5"/>
<evidence type="ECO:0000313" key="2">
    <source>
        <dbReference type="EMBL" id="QEK39801.1"/>
    </source>
</evidence>